<evidence type="ECO:0000313" key="4">
    <source>
        <dbReference type="RefSeq" id="XP_026759377.2"/>
    </source>
</evidence>
<proteinExistence type="predicted"/>
<feature type="region of interest" description="Disordered" evidence="1">
    <location>
        <begin position="431"/>
        <end position="547"/>
    </location>
</feature>
<dbReference type="Pfam" id="PF15868">
    <property type="entry name" value="MBF2"/>
    <property type="match status" value="1"/>
</dbReference>
<evidence type="ECO:0000256" key="1">
    <source>
        <dbReference type="SAM" id="MobiDB-lite"/>
    </source>
</evidence>
<feature type="compositionally biased region" description="Basic and acidic residues" evidence="1">
    <location>
        <begin position="482"/>
        <end position="491"/>
    </location>
</feature>
<feature type="signal peptide" evidence="2">
    <location>
        <begin position="1"/>
        <end position="16"/>
    </location>
</feature>
<feature type="compositionally biased region" description="Basic and acidic residues" evidence="1">
    <location>
        <begin position="112"/>
        <end position="126"/>
    </location>
</feature>
<feature type="compositionally biased region" description="Polar residues" evidence="1">
    <location>
        <begin position="299"/>
        <end position="312"/>
    </location>
</feature>
<organism evidence="3 4">
    <name type="scientific">Galleria mellonella</name>
    <name type="common">Greater wax moth</name>
    <dbReference type="NCBI Taxonomy" id="7137"/>
    <lineage>
        <taxon>Eukaryota</taxon>
        <taxon>Metazoa</taxon>
        <taxon>Ecdysozoa</taxon>
        <taxon>Arthropoda</taxon>
        <taxon>Hexapoda</taxon>
        <taxon>Insecta</taxon>
        <taxon>Pterygota</taxon>
        <taxon>Neoptera</taxon>
        <taxon>Endopterygota</taxon>
        <taxon>Lepidoptera</taxon>
        <taxon>Glossata</taxon>
        <taxon>Ditrysia</taxon>
        <taxon>Pyraloidea</taxon>
        <taxon>Pyralidae</taxon>
        <taxon>Galleriinae</taxon>
        <taxon>Galleria</taxon>
    </lineage>
</organism>
<gene>
    <name evidence="4" type="primary">LOC113518616</name>
</gene>
<dbReference type="KEGG" id="gmw:113518616"/>
<feature type="region of interest" description="Disordered" evidence="1">
    <location>
        <begin position="676"/>
        <end position="728"/>
    </location>
</feature>
<feature type="compositionally biased region" description="Polar residues" evidence="1">
    <location>
        <begin position="497"/>
        <end position="508"/>
    </location>
</feature>
<feature type="compositionally biased region" description="Polar residues" evidence="1">
    <location>
        <begin position="438"/>
        <end position="460"/>
    </location>
</feature>
<dbReference type="InterPro" id="IPR031734">
    <property type="entry name" value="MBF2"/>
</dbReference>
<dbReference type="Proteomes" id="UP001652740">
    <property type="component" value="Unplaced"/>
</dbReference>
<feature type="compositionally biased region" description="Basic and acidic residues" evidence="1">
    <location>
        <begin position="324"/>
        <end position="334"/>
    </location>
</feature>
<evidence type="ECO:0000256" key="2">
    <source>
        <dbReference type="SAM" id="SignalP"/>
    </source>
</evidence>
<feature type="chain" id="PRO_5046528632" evidence="2">
    <location>
        <begin position="17"/>
        <end position="728"/>
    </location>
</feature>
<feature type="compositionally biased region" description="Basic and acidic residues" evidence="1">
    <location>
        <begin position="626"/>
        <end position="646"/>
    </location>
</feature>
<feature type="compositionally biased region" description="Polar residues" evidence="1">
    <location>
        <begin position="229"/>
        <end position="244"/>
    </location>
</feature>
<feature type="compositionally biased region" description="Basic and acidic residues" evidence="1">
    <location>
        <begin position="151"/>
        <end position="169"/>
    </location>
</feature>
<dbReference type="InParanoid" id="A0A6J1WTZ5"/>
<feature type="compositionally biased region" description="Basic and acidic residues" evidence="1">
    <location>
        <begin position="248"/>
        <end position="298"/>
    </location>
</feature>
<feature type="compositionally biased region" description="Polar residues" evidence="1">
    <location>
        <begin position="335"/>
        <end position="375"/>
    </location>
</feature>
<feature type="compositionally biased region" description="Basic and acidic residues" evidence="1">
    <location>
        <begin position="509"/>
        <end position="528"/>
    </location>
</feature>
<keyword evidence="3" id="KW-1185">Reference proteome</keyword>
<name>A0A6J1WTZ5_GALME</name>
<keyword evidence="2" id="KW-0732">Signal</keyword>
<feature type="compositionally biased region" description="Polar residues" evidence="1">
    <location>
        <begin position="581"/>
        <end position="597"/>
    </location>
</feature>
<feature type="region of interest" description="Disordered" evidence="1">
    <location>
        <begin position="560"/>
        <end position="655"/>
    </location>
</feature>
<feature type="compositionally biased region" description="Basic and acidic residues" evidence="1">
    <location>
        <begin position="683"/>
        <end position="709"/>
    </location>
</feature>
<feature type="region of interest" description="Disordered" evidence="1">
    <location>
        <begin position="112"/>
        <end position="391"/>
    </location>
</feature>
<dbReference type="GeneID" id="113518616"/>
<dbReference type="AlphaFoldDB" id="A0A6J1WTZ5"/>
<dbReference type="RefSeq" id="XP_026759377.2">
    <property type="nucleotide sequence ID" value="XM_026903576.3"/>
</dbReference>
<protein>
    <submittedName>
        <fullName evidence="4">Homeobox protein 2-like</fullName>
    </submittedName>
</protein>
<evidence type="ECO:0000313" key="3">
    <source>
        <dbReference type="Proteomes" id="UP001652740"/>
    </source>
</evidence>
<feature type="compositionally biased region" description="Polar residues" evidence="1">
    <location>
        <begin position="469"/>
        <end position="478"/>
    </location>
</feature>
<feature type="compositionally biased region" description="Basic and acidic residues" evidence="1">
    <location>
        <begin position="181"/>
        <end position="202"/>
    </location>
</feature>
<reference evidence="4" key="1">
    <citation type="submission" date="2025-08" db="UniProtKB">
        <authorList>
            <consortium name="RefSeq"/>
        </authorList>
    </citation>
    <scope>IDENTIFICATION</scope>
    <source>
        <tissue evidence="4">Whole larvae</tissue>
    </source>
</reference>
<sequence length="728" mass="80631">MYNILVLLVFVSVTNARDITVGSDAGKKIFDENFQASPAIWRQVQNVTINTTDDEVISKIIVKDLRAEKDGDVNIVDGGEGQEKVTLELKSPTALRGYDFRIEAYAVPKSQEKVKDEDKLQDDLTHPRQVGIAKNPPETSQSTELNFADPRINHDDRTTIIPESNEKRLPLIISADTNDNNNERKIRDTTHDTNKQDGDSLKSKHPSLAGVEIKKTEIPVNKYGENKSEGSNNPKPGDAETNNGDMLPMDKDLKENNGETRHTRAFDDETNKKVTSKIDKTNENRRIGNDEGTPKFTKESNFSPLNKNSASLSFPPPTPTGNDRNARETNKNTKSEVSVTPLSNNYPTHFSSQTDSKNVPSTFNQDTPSIDSLKTNAPDVKSITNNPDIKDKDEKLAPTIITGKNVKPESTITNDKERIVRDTHNEDKIENYNLPKSLGSSNITNDQNNEKSGYSPTSLKESIIPAVSLNGQNKNNPVSDKPAVEHKDEKQIPAVTSRGSNKPDSTMTNDKERTARDTNNADKNENHNIHKALNSNDNNERSGNLPKMLKNINIPTLLLNEDNKSNPVSTSPPNNPLVENKGTSPQPVTSQNTNPSEANDYLHTLNPVHQEHPVPYPYDASSTTPKVDHKRDTSSDKVDTVKDSSRKSPRLASTTENIELSTVKVNIPRISGQAVPYSYTTPKSEHKRDTVSTEKSAEKNEDARSEENLKIPPKIFGNGNAKPVISIQ</sequence>
<accession>A0A6J1WTZ5</accession>